<organism evidence="2 5">
    <name type="scientific">Didymodactylos carnosus</name>
    <dbReference type="NCBI Taxonomy" id="1234261"/>
    <lineage>
        <taxon>Eukaryota</taxon>
        <taxon>Metazoa</taxon>
        <taxon>Spiralia</taxon>
        <taxon>Gnathifera</taxon>
        <taxon>Rotifera</taxon>
        <taxon>Eurotatoria</taxon>
        <taxon>Bdelloidea</taxon>
        <taxon>Philodinida</taxon>
        <taxon>Philodinidae</taxon>
        <taxon>Didymodactylos</taxon>
    </lineage>
</organism>
<evidence type="ECO:0000313" key="2">
    <source>
        <dbReference type="EMBL" id="CAF1310877.1"/>
    </source>
</evidence>
<keyword evidence="5" id="KW-1185">Reference proteome</keyword>
<dbReference type="EMBL" id="CAJNOQ010012925">
    <property type="protein sequence ID" value="CAF1310877.1"/>
    <property type="molecule type" value="Genomic_DNA"/>
</dbReference>
<dbReference type="EMBL" id="CAJOBC010042362">
    <property type="protein sequence ID" value="CAF4148150.1"/>
    <property type="molecule type" value="Genomic_DNA"/>
</dbReference>
<dbReference type="Proteomes" id="UP000681722">
    <property type="component" value="Unassembled WGS sequence"/>
</dbReference>
<name>A0A815EIJ8_9BILA</name>
<comment type="caution">
    <text evidence="2">The sequence shown here is derived from an EMBL/GenBank/DDBJ whole genome shotgun (WGS) entry which is preliminary data.</text>
</comment>
<sequence length="153" mass="17723">MVSTSELQYEMDTRLGEADMDLSRRQFIDDDMSILGDELRINKYWHGLHLVENNNSDRGVKYLARGSYSNARLKVLDLDGNQISDECVKEIAHILPIARNSITDRSINVICNILKCNHTWKNLYICDDRQLSRKSVQQIEDAAEENHCCMIYI</sequence>
<dbReference type="Proteomes" id="UP000682733">
    <property type="component" value="Unassembled WGS sequence"/>
</dbReference>
<dbReference type="SUPFAM" id="SSF52047">
    <property type="entry name" value="RNI-like"/>
    <property type="match status" value="1"/>
</dbReference>
<dbReference type="EMBL" id="CAJOBA010040084">
    <property type="protein sequence ID" value="CAF4088627.1"/>
    <property type="molecule type" value="Genomic_DNA"/>
</dbReference>
<accession>A0A815EIJ8</accession>
<reference evidence="2" key="1">
    <citation type="submission" date="2021-02" db="EMBL/GenBank/DDBJ databases">
        <authorList>
            <person name="Nowell W R."/>
        </authorList>
    </citation>
    <scope>NUCLEOTIDE SEQUENCE</scope>
</reference>
<protein>
    <submittedName>
        <fullName evidence="2">Uncharacterized protein</fullName>
    </submittedName>
</protein>
<evidence type="ECO:0000313" key="5">
    <source>
        <dbReference type="Proteomes" id="UP000663829"/>
    </source>
</evidence>
<dbReference type="Proteomes" id="UP000663829">
    <property type="component" value="Unassembled WGS sequence"/>
</dbReference>
<evidence type="ECO:0000313" key="4">
    <source>
        <dbReference type="EMBL" id="CAF4148150.1"/>
    </source>
</evidence>
<dbReference type="EMBL" id="CAJNOK010018523">
    <property type="protein sequence ID" value="CAF1283891.1"/>
    <property type="molecule type" value="Genomic_DNA"/>
</dbReference>
<gene>
    <name evidence="2" type="ORF">GPM918_LOCUS28985</name>
    <name evidence="1" type="ORF">OVA965_LOCUS27772</name>
    <name evidence="4" type="ORF">SRO942_LOCUS29527</name>
    <name evidence="3" type="ORF">TMI583_LOCUS28511</name>
</gene>
<evidence type="ECO:0000313" key="1">
    <source>
        <dbReference type="EMBL" id="CAF1283891.1"/>
    </source>
</evidence>
<dbReference type="InterPro" id="IPR032675">
    <property type="entry name" value="LRR_dom_sf"/>
</dbReference>
<dbReference type="AlphaFoldDB" id="A0A815EIJ8"/>
<dbReference type="Proteomes" id="UP000677228">
    <property type="component" value="Unassembled WGS sequence"/>
</dbReference>
<dbReference type="OrthoDB" id="8436363at2759"/>
<evidence type="ECO:0000313" key="3">
    <source>
        <dbReference type="EMBL" id="CAF4088627.1"/>
    </source>
</evidence>
<dbReference type="Gene3D" id="3.80.10.10">
    <property type="entry name" value="Ribonuclease Inhibitor"/>
    <property type="match status" value="1"/>
</dbReference>
<proteinExistence type="predicted"/>